<evidence type="ECO:0000256" key="2">
    <source>
        <dbReference type="ARBA" id="ARBA00022803"/>
    </source>
</evidence>
<evidence type="ECO:0000256" key="4">
    <source>
        <dbReference type="SAM" id="MobiDB-lite"/>
    </source>
</evidence>
<gene>
    <name evidence="5" type="ORF">E6W36_00870</name>
</gene>
<dbReference type="SMART" id="SM00028">
    <property type="entry name" value="TPR"/>
    <property type="match status" value="5"/>
</dbReference>
<proteinExistence type="predicted"/>
<evidence type="ECO:0000313" key="6">
    <source>
        <dbReference type="Proteomes" id="UP000298714"/>
    </source>
</evidence>
<dbReference type="InterPro" id="IPR011990">
    <property type="entry name" value="TPR-like_helical_dom_sf"/>
</dbReference>
<sequence length="328" mass="34475">MSQAPLARRSGWRCNSSPSGAGAWRARKRPGTRPCGCSGRASAATGPGCSLAWPKRWRRPCHERGCDPHGASGARPQAGRPAGLACAGARAGGRGRLHGGVHCVRAGCTAAPGDALLFSDYASALAQARQFEQAAAWANRALHLDSQCAEAWQALALTHLGRQQPREAALALNRVLAIQPRLAQAHFLYGVALEMLVMPERAELAYREALACAPDHLHANISLAQLASARQDYNTAIACWRAALAADPGNVQLMNDLGTEFSEIGQHAEAVAVWDQALVLQPDNAEVAYNRARSLLVQGFTPEALGLRGSAPAADLARLAAGAGTAKP</sequence>
<evidence type="ECO:0000256" key="1">
    <source>
        <dbReference type="ARBA" id="ARBA00022737"/>
    </source>
</evidence>
<dbReference type="InterPro" id="IPR050498">
    <property type="entry name" value="Ycf3"/>
</dbReference>
<feature type="region of interest" description="Disordered" evidence="4">
    <location>
        <begin position="1"/>
        <end position="46"/>
    </location>
</feature>
<organism evidence="5 6">
    <name type="scientific">Hankyongella ginsenosidimutans</name>
    <dbReference type="NCBI Taxonomy" id="1763828"/>
    <lineage>
        <taxon>Bacteria</taxon>
        <taxon>Pseudomonadati</taxon>
        <taxon>Pseudomonadota</taxon>
        <taxon>Alphaproteobacteria</taxon>
        <taxon>Sphingomonadales</taxon>
        <taxon>Sphingomonadaceae</taxon>
        <taxon>Hankyongella</taxon>
    </lineage>
</organism>
<name>A0A4D7CAZ9_9SPHN</name>
<dbReference type="Gene3D" id="1.25.40.10">
    <property type="entry name" value="Tetratricopeptide repeat domain"/>
    <property type="match status" value="2"/>
</dbReference>
<dbReference type="EMBL" id="CP039704">
    <property type="protein sequence ID" value="QCI78706.1"/>
    <property type="molecule type" value="Genomic_DNA"/>
</dbReference>
<dbReference type="AlphaFoldDB" id="A0A4D7CAZ9"/>
<dbReference type="SUPFAM" id="SSF48452">
    <property type="entry name" value="TPR-like"/>
    <property type="match status" value="1"/>
</dbReference>
<accession>A0A4D7CAZ9</accession>
<dbReference type="KEGG" id="hgn:E6W36_00870"/>
<dbReference type="Pfam" id="PF13432">
    <property type="entry name" value="TPR_16"/>
    <property type="match status" value="2"/>
</dbReference>
<dbReference type="PANTHER" id="PTHR44858:SF1">
    <property type="entry name" value="UDP-N-ACETYLGLUCOSAMINE--PEPTIDE N-ACETYLGLUCOSAMINYLTRANSFERASE SPINDLY-RELATED"/>
    <property type="match status" value="1"/>
</dbReference>
<reference evidence="6" key="1">
    <citation type="submission" date="2019-04" db="EMBL/GenBank/DDBJ databases">
        <title>Complete genome sequence of Sphingomonas sp. W1-2-3.</title>
        <authorList>
            <person name="Im W.T."/>
        </authorList>
    </citation>
    <scope>NUCLEOTIDE SEQUENCE [LARGE SCALE GENOMIC DNA]</scope>
    <source>
        <strain evidence="6">W1-2-3</strain>
    </source>
</reference>
<dbReference type="Proteomes" id="UP000298714">
    <property type="component" value="Chromosome"/>
</dbReference>
<dbReference type="InterPro" id="IPR019734">
    <property type="entry name" value="TPR_rpt"/>
</dbReference>
<dbReference type="PROSITE" id="PS50005">
    <property type="entry name" value="TPR"/>
    <property type="match status" value="1"/>
</dbReference>
<feature type="repeat" description="TPR" evidence="3">
    <location>
        <begin position="251"/>
        <end position="284"/>
    </location>
</feature>
<keyword evidence="1" id="KW-0677">Repeat</keyword>
<dbReference type="PANTHER" id="PTHR44858">
    <property type="entry name" value="TETRATRICOPEPTIDE REPEAT PROTEIN 6"/>
    <property type="match status" value="1"/>
</dbReference>
<evidence type="ECO:0000313" key="5">
    <source>
        <dbReference type="EMBL" id="QCI78706.1"/>
    </source>
</evidence>
<keyword evidence="6" id="KW-1185">Reference proteome</keyword>
<keyword evidence="2 3" id="KW-0802">TPR repeat</keyword>
<protein>
    <submittedName>
        <fullName evidence="5">Tetratricopeptide repeat protein</fullName>
    </submittedName>
</protein>
<evidence type="ECO:0000256" key="3">
    <source>
        <dbReference type="PROSITE-ProRule" id="PRU00339"/>
    </source>
</evidence>